<keyword evidence="1" id="KW-0472">Membrane</keyword>
<name>A0A4Q0T1V2_9BACT</name>
<evidence type="ECO:0000256" key="1">
    <source>
        <dbReference type="SAM" id="Phobius"/>
    </source>
</evidence>
<keyword evidence="1" id="KW-1133">Transmembrane helix</keyword>
<evidence type="ECO:0000313" key="2">
    <source>
        <dbReference type="EMBL" id="RXH57563.1"/>
    </source>
</evidence>
<keyword evidence="1" id="KW-0812">Transmembrane</keyword>
<organism evidence="2 3">
    <name type="scientific">Granulicella sibirica</name>
    <dbReference type="NCBI Taxonomy" id="2479048"/>
    <lineage>
        <taxon>Bacteria</taxon>
        <taxon>Pseudomonadati</taxon>
        <taxon>Acidobacteriota</taxon>
        <taxon>Terriglobia</taxon>
        <taxon>Terriglobales</taxon>
        <taxon>Acidobacteriaceae</taxon>
        <taxon>Granulicella</taxon>
    </lineage>
</organism>
<comment type="caution">
    <text evidence="2">The sequence shown here is derived from an EMBL/GenBank/DDBJ whole genome shotgun (WGS) entry which is preliminary data.</text>
</comment>
<sequence length="132" mass="14391">MWPKMLIELLPHLSRLVPMWEKFLTSRAANDKASENALTAMAEGVRGDLGQVTAAHAGLYRQLQDQSAQIALLGEELKLTRDAAERAETAARHTDPEILALTAAVKRVGTGLLFVGLLLVVVIVLQVVFRHG</sequence>
<evidence type="ECO:0000313" key="3">
    <source>
        <dbReference type="Proteomes" id="UP000289437"/>
    </source>
</evidence>
<dbReference type="Proteomes" id="UP000289437">
    <property type="component" value="Unassembled WGS sequence"/>
</dbReference>
<reference evidence="3" key="2">
    <citation type="submission" date="2019-02" db="EMBL/GenBank/DDBJ databases">
        <title>Granulicella sibirica sp. nov., a psychrotolerant acidobacterium isolated from an organic soil layer in forested tundra, West Siberia.</title>
        <authorList>
            <person name="Oshkin I.Y."/>
            <person name="Kulichevskaya I.S."/>
            <person name="Rijpstra W.I.C."/>
            <person name="Sinninghe Damste J.S."/>
            <person name="Rakitin A.L."/>
            <person name="Ravin N.V."/>
            <person name="Dedysh S.N."/>
        </authorList>
    </citation>
    <scope>NUCLEOTIDE SEQUENCE [LARGE SCALE GENOMIC DNA]</scope>
    <source>
        <strain evidence="3">AF10</strain>
    </source>
</reference>
<protein>
    <submittedName>
        <fullName evidence="2">Uncharacterized protein</fullName>
    </submittedName>
</protein>
<feature type="transmembrane region" description="Helical" evidence="1">
    <location>
        <begin position="108"/>
        <end position="129"/>
    </location>
</feature>
<dbReference type="EMBL" id="RDSM01000001">
    <property type="protein sequence ID" value="RXH57563.1"/>
    <property type="molecule type" value="Genomic_DNA"/>
</dbReference>
<accession>A0A4Q0T1V2</accession>
<reference evidence="2 3" key="1">
    <citation type="submission" date="2018-11" db="EMBL/GenBank/DDBJ databases">
        <authorList>
            <person name="Mardanov A.V."/>
            <person name="Ravin N.V."/>
            <person name="Dedysh S.N."/>
        </authorList>
    </citation>
    <scope>NUCLEOTIDE SEQUENCE [LARGE SCALE GENOMIC DNA]</scope>
    <source>
        <strain evidence="2 3">AF10</strain>
    </source>
</reference>
<dbReference type="AlphaFoldDB" id="A0A4Q0T1V2"/>
<dbReference type="RefSeq" id="WP_128911720.1">
    <property type="nucleotide sequence ID" value="NZ_RDSM01000001.1"/>
</dbReference>
<dbReference type="OrthoDB" id="122548at2"/>
<keyword evidence="3" id="KW-1185">Reference proteome</keyword>
<gene>
    <name evidence="2" type="ORF">GRAN_0873</name>
</gene>
<proteinExistence type="predicted"/>